<sequence length="511" mass="58176">MNNWYSVLVNGQSSVFFKSTKGVKQGDPLSPALFILSAELLSRSLNKLFEDKSFVGFGMPKWSDSLNHLAYADDTIIFASAHPPSLSKIMAVLGNYEKISGQMINKDKSSYYMYSKVANGLFQAVGAITGFARGKFPFTYLGCPIFYTRRRKDYYEDLIKKVKAKLHSWKGKLLSFGGKATLISSVLQSMPVHMLSVLDPPNSILGHLHKTFARFFWSTKEEGRSRHWASWQNLFLPKEEGALGFRSLNDVSRALFAKLWWRFRTTKSLWSNFMWNKYCKKEPPTVVHFRGGSHVWRQMLNASLQEVAELRQGETWDDQLLDQTFNEEIVGHIRLNVHYESSEGYWDKLYWMPTPSGKFSVSSAWQILRHRVDPNQEFKLMWIKDYKALVVCSVLSEIKATISSNTIYHHLGAVEEKKCRVTSQLPCHGWYKCNTDGASKGNPGPSSLGICVRDDEGDVVYSRVVNLGVKTNVVAEANAILQGLEYCVEYNFQPLILENDSLVMKKAIEGE</sequence>
<dbReference type="PANTHER" id="PTHR33116">
    <property type="entry name" value="REVERSE TRANSCRIPTASE ZINC-BINDING DOMAIN-CONTAINING PROTEIN-RELATED-RELATED"/>
    <property type="match status" value="1"/>
</dbReference>
<organism evidence="3">
    <name type="scientific">Nicotiana tabacum</name>
    <name type="common">Common tobacco</name>
    <dbReference type="NCBI Taxonomy" id="4097"/>
    <lineage>
        <taxon>Eukaryota</taxon>
        <taxon>Viridiplantae</taxon>
        <taxon>Streptophyta</taxon>
        <taxon>Embryophyta</taxon>
        <taxon>Tracheophyta</taxon>
        <taxon>Spermatophyta</taxon>
        <taxon>Magnoliopsida</taxon>
        <taxon>eudicotyledons</taxon>
        <taxon>Gunneridae</taxon>
        <taxon>Pentapetalae</taxon>
        <taxon>asterids</taxon>
        <taxon>lamiids</taxon>
        <taxon>Solanales</taxon>
        <taxon>Solanaceae</taxon>
        <taxon>Nicotianoideae</taxon>
        <taxon>Nicotianeae</taxon>
        <taxon>Nicotiana</taxon>
    </lineage>
</organism>
<name>A0A1S4DDT6_TOBAC</name>
<proteinExistence type="predicted"/>
<accession>A0A1S4DDT6</accession>
<dbReference type="InterPro" id="IPR000477">
    <property type="entry name" value="RT_dom"/>
</dbReference>
<dbReference type="PROSITE" id="PS50878">
    <property type="entry name" value="RT_POL"/>
    <property type="match status" value="1"/>
</dbReference>
<dbReference type="GO" id="GO:0003676">
    <property type="term" value="F:nucleic acid binding"/>
    <property type="evidence" value="ECO:0007669"/>
    <property type="project" value="InterPro"/>
</dbReference>
<dbReference type="InterPro" id="IPR044730">
    <property type="entry name" value="RNase_H-like_dom_plant"/>
</dbReference>
<dbReference type="PANTHER" id="PTHR33116:SF67">
    <property type="entry name" value="REVERSE TRANSCRIPTASE"/>
    <property type="match status" value="1"/>
</dbReference>
<dbReference type="SMR" id="A0A1S4DDT6"/>
<gene>
    <name evidence="3" type="primary">LOC107828724</name>
</gene>
<protein>
    <recommendedName>
        <fullName evidence="4">Reverse transcriptase domain-containing protein</fullName>
    </recommendedName>
</protein>
<evidence type="ECO:0008006" key="4">
    <source>
        <dbReference type="Google" id="ProtNLM"/>
    </source>
</evidence>
<dbReference type="GO" id="GO:0004523">
    <property type="term" value="F:RNA-DNA hybrid ribonuclease activity"/>
    <property type="evidence" value="ECO:0007669"/>
    <property type="project" value="InterPro"/>
</dbReference>
<dbReference type="AlphaFoldDB" id="A0A1S4DDT6"/>
<dbReference type="Gene3D" id="3.30.420.10">
    <property type="entry name" value="Ribonuclease H-like superfamily/Ribonuclease H"/>
    <property type="match status" value="1"/>
</dbReference>
<dbReference type="PROSITE" id="PS50879">
    <property type="entry name" value="RNASE_H_1"/>
    <property type="match status" value="1"/>
</dbReference>
<dbReference type="SUPFAM" id="SSF53098">
    <property type="entry name" value="Ribonuclease H-like"/>
    <property type="match status" value="1"/>
</dbReference>
<dbReference type="KEGG" id="nta:107828724"/>
<feature type="domain" description="Reverse transcriptase" evidence="1">
    <location>
        <begin position="1"/>
        <end position="145"/>
    </location>
</feature>
<evidence type="ECO:0000313" key="3">
    <source>
        <dbReference type="RefSeq" id="XP_016511576.1"/>
    </source>
</evidence>
<dbReference type="CDD" id="cd06222">
    <property type="entry name" value="RNase_H_like"/>
    <property type="match status" value="1"/>
</dbReference>
<dbReference type="RefSeq" id="XP_016511576.1">
    <property type="nucleotide sequence ID" value="XM_016656090.1"/>
</dbReference>
<dbReference type="InterPro" id="IPR036397">
    <property type="entry name" value="RNaseH_sf"/>
</dbReference>
<dbReference type="PaxDb" id="4097-A0A1S4DDT6"/>
<dbReference type="OrthoDB" id="1210581at2759"/>
<dbReference type="InterPro" id="IPR002156">
    <property type="entry name" value="RNaseH_domain"/>
</dbReference>
<reference evidence="3" key="1">
    <citation type="submission" date="2025-08" db="UniProtKB">
        <authorList>
            <consortium name="RefSeq"/>
        </authorList>
    </citation>
    <scope>IDENTIFICATION</scope>
</reference>
<evidence type="ECO:0000259" key="1">
    <source>
        <dbReference type="PROSITE" id="PS50878"/>
    </source>
</evidence>
<dbReference type="Pfam" id="PF00078">
    <property type="entry name" value="RVT_1"/>
    <property type="match status" value="1"/>
</dbReference>
<evidence type="ECO:0000259" key="2">
    <source>
        <dbReference type="PROSITE" id="PS50879"/>
    </source>
</evidence>
<dbReference type="OMA" id="HYESSEG"/>
<dbReference type="Pfam" id="PF13456">
    <property type="entry name" value="RVT_3"/>
    <property type="match status" value="1"/>
</dbReference>
<dbReference type="InterPro" id="IPR012337">
    <property type="entry name" value="RNaseH-like_sf"/>
</dbReference>
<feature type="domain" description="RNase H type-1" evidence="2">
    <location>
        <begin position="427"/>
        <end position="511"/>
    </location>
</feature>